<dbReference type="GO" id="GO:0005886">
    <property type="term" value="C:plasma membrane"/>
    <property type="evidence" value="ECO:0007669"/>
    <property type="project" value="UniProtKB-SubCell"/>
</dbReference>
<protein>
    <recommendedName>
        <fullName evidence="7">Cardiolipin synthase N-terminal domain-containing protein</fullName>
    </recommendedName>
</protein>
<gene>
    <name evidence="8" type="ORF">Pan189_14180</name>
</gene>
<dbReference type="InterPro" id="IPR027379">
    <property type="entry name" value="CLS_N"/>
</dbReference>
<reference evidence="8 9" key="1">
    <citation type="submission" date="2019-02" db="EMBL/GenBank/DDBJ databases">
        <title>Deep-cultivation of Planctomycetes and their phenomic and genomic characterization uncovers novel biology.</title>
        <authorList>
            <person name="Wiegand S."/>
            <person name="Jogler M."/>
            <person name="Boedeker C."/>
            <person name="Pinto D."/>
            <person name="Vollmers J."/>
            <person name="Rivas-Marin E."/>
            <person name="Kohn T."/>
            <person name="Peeters S.H."/>
            <person name="Heuer A."/>
            <person name="Rast P."/>
            <person name="Oberbeckmann S."/>
            <person name="Bunk B."/>
            <person name="Jeske O."/>
            <person name="Meyerdierks A."/>
            <person name="Storesund J.E."/>
            <person name="Kallscheuer N."/>
            <person name="Luecker S."/>
            <person name="Lage O.M."/>
            <person name="Pohl T."/>
            <person name="Merkel B.J."/>
            <person name="Hornburger P."/>
            <person name="Mueller R.-W."/>
            <person name="Bruemmer F."/>
            <person name="Labrenz M."/>
            <person name="Spormann A.M."/>
            <person name="Op den Camp H."/>
            <person name="Overmann J."/>
            <person name="Amann R."/>
            <person name="Jetten M.S.M."/>
            <person name="Mascher T."/>
            <person name="Medema M.H."/>
            <person name="Devos D.P."/>
            <person name="Kaster A.-K."/>
            <person name="Ovreas L."/>
            <person name="Rohde M."/>
            <person name="Galperin M.Y."/>
            <person name="Jogler C."/>
        </authorList>
    </citation>
    <scope>NUCLEOTIDE SEQUENCE [LARGE SCALE GENOMIC DNA]</scope>
    <source>
        <strain evidence="8 9">Pan189</strain>
    </source>
</reference>
<evidence type="ECO:0000256" key="5">
    <source>
        <dbReference type="ARBA" id="ARBA00023136"/>
    </source>
</evidence>
<evidence type="ECO:0000256" key="6">
    <source>
        <dbReference type="SAM" id="Phobius"/>
    </source>
</evidence>
<evidence type="ECO:0000256" key="2">
    <source>
        <dbReference type="ARBA" id="ARBA00022475"/>
    </source>
</evidence>
<name>A0A517QZI3_9PLAN</name>
<feature type="transmembrane region" description="Helical" evidence="6">
    <location>
        <begin position="47"/>
        <end position="66"/>
    </location>
</feature>
<keyword evidence="4 6" id="KW-1133">Transmembrane helix</keyword>
<accession>A0A517QZI3</accession>
<dbReference type="Proteomes" id="UP000317318">
    <property type="component" value="Chromosome"/>
</dbReference>
<evidence type="ECO:0000256" key="4">
    <source>
        <dbReference type="ARBA" id="ARBA00022989"/>
    </source>
</evidence>
<keyword evidence="5 6" id="KW-0472">Membrane</keyword>
<evidence type="ECO:0000256" key="1">
    <source>
        <dbReference type="ARBA" id="ARBA00004651"/>
    </source>
</evidence>
<dbReference type="EMBL" id="CP036268">
    <property type="protein sequence ID" value="QDT37052.1"/>
    <property type="molecule type" value="Genomic_DNA"/>
</dbReference>
<comment type="subcellular location">
    <subcellularLocation>
        <location evidence="1">Cell membrane</location>
        <topology evidence="1">Multi-pass membrane protein</topology>
    </subcellularLocation>
</comment>
<feature type="transmembrane region" description="Helical" evidence="6">
    <location>
        <begin position="7"/>
        <end position="32"/>
    </location>
</feature>
<sequence length="77" mass="8940">MASIEAALYFAVFIAVAATLFAAFTIWLWMLFECVMYEPDEGPSRGIWLTLMFLIGPIGSLIYFCFRRRERIELYGE</sequence>
<evidence type="ECO:0000259" key="7">
    <source>
        <dbReference type="Pfam" id="PF13396"/>
    </source>
</evidence>
<evidence type="ECO:0000313" key="9">
    <source>
        <dbReference type="Proteomes" id="UP000317318"/>
    </source>
</evidence>
<dbReference type="AlphaFoldDB" id="A0A517QZI3"/>
<feature type="domain" description="Cardiolipin synthase N-terminal" evidence="7">
    <location>
        <begin position="26"/>
        <end position="68"/>
    </location>
</feature>
<keyword evidence="2" id="KW-1003">Cell membrane</keyword>
<proteinExistence type="predicted"/>
<evidence type="ECO:0000313" key="8">
    <source>
        <dbReference type="EMBL" id="QDT37052.1"/>
    </source>
</evidence>
<dbReference type="RefSeq" id="WP_310821191.1">
    <property type="nucleotide sequence ID" value="NZ_CP036268.1"/>
</dbReference>
<keyword evidence="9" id="KW-1185">Reference proteome</keyword>
<dbReference type="Pfam" id="PF13396">
    <property type="entry name" value="PLDc_N"/>
    <property type="match status" value="1"/>
</dbReference>
<keyword evidence="3 6" id="KW-0812">Transmembrane</keyword>
<evidence type="ECO:0000256" key="3">
    <source>
        <dbReference type="ARBA" id="ARBA00022692"/>
    </source>
</evidence>
<dbReference type="KEGG" id="svp:Pan189_14180"/>
<organism evidence="8 9">
    <name type="scientific">Stratiformator vulcanicus</name>
    <dbReference type="NCBI Taxonomy" id="2527980"/>
    <lineage>
        <taxon>Bacteria</taxon>
        <taxon>Pseudomonadati</taxon>
        <taxon>Planctomycetota</taxon>
        <taxon>Planctomycetia</taxon>
        <taxon>Planctomycetales</taxon>
        <taxon>Planctomycetaceae</taxon>
        <taxon>Stratiformator</taxon>
    </lineage>
</organism>